<dbReference type="PANTHER" id="PTHR43092:SF6">
    <property type="entry name" value="BLR1280 PROTEIN"/>
    <property type="match status" value="1"/>
</dbReference>
<organism evidence="3 4">
    <name type="scientific">Marilutibacter penaei</name>
    <dbReference type="NCBI Taxonomy" id="2759900"/>
    <lineage>
        <taxon>Bacteria</taxon>
        <taxon>Pseudomonadati</taxon>
        <taxon>Pseudomonadota</taxon>
        <taxon>Gammaproteobacteria</taxon>
        <taxon>Lysobacterales</taxon>
        <taxon>Lysobacteraceae</taxon>
        <taxon>Marilutibacter</taxon>
    </lineage>
</organism>
<dbReference type="EMBL" id="JACHTE010000010">
    <property type="protein sequence ID" value="MBB1089501.1"/>
    <property type="molecule type" value="Genomic_DNA"/>
</dbReference>
<comment type="caution">
    <text evidence="3">The sequence shown here is derived from an EMBL/GenBank/DDBJ whole genome shotgun (WGS) entry which is preliminary data.</text>
</comment>
<name>A0A7W3U5V3_9GAMM</name>
<gene>
    <name evidence="3" type="ORF">H4F99_13535</name>
</gene>
<dbReference type="InterPro" id="IPR015422">
    <property type="entry name" value="PyrdxlP-dep_Trfase_small"/>
</dbReference>
<keyword evidence="1" id="KW-0663">Pyridoxal phosphate</keyword>
<evidence type="ECO:0000313" key="4">
    <source>
        <dbReference type="Proteomes" id="UP000552587"/>
    </source>
</evidence>
<dbReference type="PANTHER" id="PTHR43092">
    <property type="entry name" value="L-CYSTEINE DESULFHYDRASE"/>
    <property type="match status" value="1"/>
</dbReference>
<dbReference type="Pfam" id="PF00266">
    <property type="entry name" value="Aminotran_5"/>
    <property type="match status" value="1"/>
</dbReference>
<accession>A0A7W3U5V3</accession>
<dbReference type="InterPro" id="IPR000192">
    <property type="entry name" value="Aminotrans_V_dom"/>
</dbReference>
<dbReference type="InterPro" id="IPR015424">
    <property type="entry name" value="PyrdxlP-dep_Trfase"/>
</dbReference>
<keyword evidence="4" id="KW-1185">Reference proteome</keyword>
<evidence type="ECO:0000256" key="1">
    <source>
        <dbReference type="ARBA" id="ARBA00022898"/>
    </source>
</evidence>
<reference evidence="3 4" key="1">
    <citation type="submission" date="2020-07" db="EMBL/GenBank/DDBJ databases">
        <authorList>
            <person name="Xu S."/>
            <person name="Li A."/>
        </authorList>
    </citation>
    <scope>NUCLEOTIDE SEQUENCE [LARGE SCALE GENOMIC DNA]</scope>
    <source>
        <strain evidence="3 4">SG-8</strain>
    </source>
</reference>
<dbReference type="RefSeq" id="WP_182670369.1">
    <property type="nucleotide sequence ID" value="NZ_JACHTE010000010.1"/>
</dbReference>
<proteinExistence type="predicted"/>
<keyword evidence="3" id="KW-0808">Transferase</keyword>
<dbReference type="Proteomes" id="UP000552587">
    <property type="component" value="Unassembled WGS sequence"/>
</dbReference>
<dbReference type="InterPro" id="IPR015421">
    <property type="entry name" value="PyrdxlP-dep_Trfase_major"/>
</dbReference>
<dbReference type="GO" id="GO:0008483">
    <property type="term" value="F:transaminase activity"/>
    <property type="evidence" value="ECO:0007669"/>
    <property type="project" value="UniProtKB-KW"/>
</dbReference>
<dbReference type="AlphaFoldDB" id="A0A7W3U5V3"/>
<feature type="domain" description="Aminotransferase class V" evidence="2">
    <location>
        <begin position="70"/>
        <end position="404"/>
    </location>
</feature>
<dbReference type="Gene3D" id="3.90.1150.10">
    <property type="entry name" value="Aspartate Aminotransferase, domain 1"/>
    <property type="match status" value="1"/>
</dbReference>
<evidence type="ECO:0000259" key="2">
    <source>
        <dbReference type="Pfam" id="PF00266"/>
    </source>
</evidence>
<protein>
    <submittedName>
        <fullName evidence="3">Aminotransferase class V-fold PLP-dependent enzyme</fullName>
    </submittedName>
</protein>
<dbReference type="Gene3D" id="3.40.640.10">
    <property type="entry name" value="Type I PLP-dependent aspartate aminotransferase-like (Major domain)"/>
    <property type="match status" value="1"/>
</dbReference>
<sequence length="440" mass="47811">MALSASRRRFLGLSAGAGATGLLWSGGFTSAFSGDRSMPIDVTDWNAIRGLFELDPALDHFASFFLVSHPRPVRDAIESWRARLDRNPYETVEHHQFSEGAENAAMQVAERVAKYIGAKPEEIALTASTTQSLALVYHGLPLRAGDEVLCTTHDHYSHHESIRYACERVGATSRQVQLYAPAEPVDVDRLVERIVAAVGPKTRVVGLTWVHSSSGVRLPIPQMAAALKARHPELLIVVDGVHGIGSTPDAAARLGADYFCAGCHKWMFAPRGTGILWAHADAWAKLRPVIPSFSDIETYEAWLEQRTVATPMNALRMEPGGFHAFEHQWAMGAAFDLHLAIGRERIGERIAALNTRLKERLADDRRITLHTPRDPALSAGVVAFEVAGMSPEAVVAGLMARRIVASTSPYSPTYARLAPSLVNDEASTDRAAAAVLGLHA</sequence>
<dbReference type="PROSITE" id="PS51318">
    <property type="entry name" value="TAT"/>
    <property type="match status" value="1"/>
</dbReference>
<evidence type="ECO:0000313" key="3">
    <source>
        <dbReference type="EMBL" id="MBB1089501.1"/>
    </source>
</evidence>
<dbReference type="SUPFAM" id="SSF53383">
    <property type="entry name" value="PLP-dependent transferases"/>
    <property type="match status" value="1"/>
</dbReference>
<dbReference type="InterPro" id="IPR006311">
    <property type="entry name" value="TAT_signal"/>
</dbReference>
<keyword evidence="3" id="KW-0032">Aminotransferase</keyword>